<dbReference type="PROSITE" id="PS50937">
    <property type="entry name" value="HTH_MERR_2"/>
    <property type="match status" value="1"/>
</dbReference>
<dbReference type="PANTHER" id="PTHR30204:SF69">
    <property type="entry name" value="MERR-FAMILY TRANSCRIPTIONAL REGULATOR"/>
    <property type="match status" value="1"/>
</dbReference>
<reference evidence="7 8" key="1">
    <citation type="submission" date="2017-05" db="EMBL/GenBank/DDBJ databases">
        <title>Complete and WGS of Bordetella genogroups.</title>
        <authorList>
            <person name="Spilker T."/>
            <person name="LiPuma J."/>
        </authorList>
    </citation>
    <scope>NUCLEOTIDE SEQUENCE [LARGE SCALE GENOMIC DNA]</scope>
    <source>
        <strain evidence="7 8">AU9919</strain>
    </source>
</reference>
<dbReference type="InterPro" id="IPR047057">
    <property type="entry name" value="MerR_fam"/>
</dbReference>
<dbReference type="CDD" id="cd01106">
    <property type="entry name" value="HTH_TipAL-Mta"/>
    <property type="match status" value="1"/>
</dbReference>
<evidence type="ECO:0000256" key="5">
    <source>
        <dbReference type="SAM" id="Coils"/>
    </source>
</evidence>
<evidence type="ECO:0000256" key="1">
    <source>
        <dbReference type="ARBA" id="ARBA00022491"/>
    </source>
</evidence>
<dbReference type="InterPro" id="IPR009061">
    <property type="entry name" value="DNA-bd_dom_put_sf"/>
</dbReference>
<dbReference type="Gene3D" id="1.10.1660.10">
    <property type="match status" value="1"/>
</dbReference>
<organism evidence="7 8">
    <name type="scientific">Bordetella genomosp. 4</name>
    <dbReference type="NCBI Taxonomy" id="463044"/>
    <lineage>
        <taxon>Bacteria</taxon>
        <taxon>Pseudomonadati</taxon>
        <taxon>Pseudomonadota</taxon>
        <taxon>Betaproteobacteria</taxon>
        <taxon>Burkholderiales</taxon>
        <taxon>Alcaligenaceae</taxon>
        <taxon>Bordetella</taxon>
    </lineage>
</organism>
<sequence>MDAIHLTIGAVAKRAGITVRTLHHYDHIGLVCPGARSESGYRLYSPKDIERLHAVQSLKQLGLSLEAIAAMLAERKFTPQELLRHQVAEVSRKLEEIKQLKDKLQFLEHSVSGKNACAADLLDGIRLLEAHELYLPVQHVRKLLGRWHRAKSRWEPIAEHLNACLASGTPVDDAQVQLLAQRWMNIAMSVFGGRLGVIFDWVRMHQEAPETARHAGLDPELMQYLEQAIGLRLAALRRHLTPAELERLDGSTGPEWESFAAQGEKLLAASVSPKADAARALLARYRELSLRTVAQDRSLAVKLAQAYASEPILALGHFVSPQLRAYLDAAAS</sequence>
<keyword evidence="1" id="KW-0678">Repressor</keyword>
<accession>A0A261V2J2</accession>
<dbReference type="OrthoDB" id="9808480at2"/>
<dbReference type="Pfam" id="PF13411">
    <property type="entry name" value="MerR_1"/>
    <property type="match status" value="1"/>
</dbReference>
<keyword evidence="3" id="KW-0238">DNA-binding</keyword>
<evidence type="ECO:0000313" key="7">
    <source>
        <dbReference type="EMBL" id="OZI67750.1"/>
    </source>
</evidence>
<dbReference type="GO" id="GO:0003677">
    <property type="term" value="F:DNA binding"/>
    <property type="evidence" value="ECO:0007669"/>
    <property type="project" value="UniProtKB-KW"/>
</dbReference>
<dbReference type="RefSeq" id="WP_094819507.1">
    <property type="nucleotide sequence ID" value="NZ_NEVO01000001.1"/>
</dbReference>
<dbReference type="Pfam" id="PF07739">
    <property type="entry name" value="TipAS"/>
    <property type="match status" value="1"/>
</dbReference>
<evidence type="ECO:0000256" key="2">
    <source>
        <dbReference type="ARBA" id="ARBA00023015"/>
    </source>
</evidence>
<feature type="coiled-coil region" evidence="5">
    <location>
        <begin position="80"/>
        <end position="110"/>
    </location>
</feature>
<dbReference type="PRINTS" id="PR00040">
    <property type="entry name" value="HTHMERR"/>
</dbReference>
<gene>
    <name evidence="7" type="ORF">CAL20_01535</name>
</gene>
<dbReference type="InterPro" id="IPR012925">
    <property type="entry name" value="TipAS_dom"/>
</dbReference>
<evidence type="ECO:0000256" key="4">
    <source>
        <dbReference type="ARBA" id="ARBA00023163"/>
    </source>
</evidence>
<comment type="caution">
    <text evidence="7">The sequence shown here is derived from an EMBL/GenBank/DDBJ whole genome shotgun (WGS) entry which is preliminary data.</text>
</comment>
<dbReference type="Proteomes" id="UP000216885">
    <property type="component" value="Unassembled WGS sequence"/>
</dbReference>
<evidence type="ECO:0000256" key="3">
    <source>
        <dbReference type="ARBA" id="ARBA00023125"/>
    </source>
</evidence>
<keyword evidence="8" id="KW-1185">Reference proteome</keyword>
<feature type="domain" description="HTH merR-type" evidence="6">
    <location>
        <begin position="5"/>
        <end position="74"/>
    </location>
</feature>
<dbReference type="SMART" id="SM00422">
    <property type="entry name" value="HTH_MERR"/>
    <property type="match status" value="1"/>
</dbReference>
<dbReference type="EMBL" id="NEVQ01000001">
    <property type="protein sequence ID" value="OZI67750.1"/>
    <property type="molecule type" value="Genomic_DNA"/>
</dbReference>
<keyword evidence="4" id="KW-0804">Transcription</keyword>
<evidence type="ECO:0000259" key="6">
    <source>
        <dbReference type="PROSITE" id="PS50937"/>
    </source>
</evidence>
<dbReference type="GO" id="GO:0003700">
    <property type="term" value="F:DNA-binding transcription factor activity"/>
    <property type="evidence" value="ECO:0007669"/>
    <property type="project" value="InterPro"/>
</dbReference>
<dbReference type="AlphaFoldDB" id="A0A261V2J2"/>
<keyword evidence="5" id="KW-0175">Coiled coil</keyword>
<dbReference type="PROSITE" id="PS00552">
    <property type="entry name" value="HTH_MERR_1"/>
    <property type="match status" value="1"/>
</dbReference>
<dbReference type="InterPro" id="IPR000551">
    <property type="entry name" value="MerR-type_HTH_dom"/>
</dbReference>
<proteinExistence type="predicted"/>
<evidence type="ECO:0000313" key="8">
    <source>
        <dbReference type="Proteomes" id="UP000216885"/>
    </source>
</evidence>
<dbReference type="PANTHER" id="PTHR30204">
    <property type="entry name" value="REDOX-CYCLING DRUG-SENSING TRANSCRIPTIONAL ACTIVATOR SOXR"/>
    <property type="match status" value="1"/>
</dbReference>
<protein>
    <recommendedName>
        <fullName evidence="6">HTH merR-type domain-containing protein</fullName>
    </recommendedName>
</protein>
<name>A0A261V2J2_9BORD</name>
<dbReference type="SUPFAM" id="SSF46955">
    <property type="entry name" value="Putative DNA-binding domain"/>
    <property type="match status" value="1"/>
</dbReference>
<keyword evidence="2" id="KW-0805">Transcription regulation</keyword>